<keyword evidence="2" id="KW-1185">Reference proteome</keyword>
<dbReference type="KEGG" id="lbc:LACBIDRAFT_307360"/>
<reference evidence="1 2" key="1">
    <citation type="journal article" date="2008" name="Nature">
        <title>The genome of Laccaria bicolor provides insights into mycorrhizal symbiosis.</title>
        <authorList>
            <person name="Martin F."/>
            <person name="Aerts A."/>
            <person name="Ahren D."/>
            <person name="Brun A."/>
            <person name="Danchin E.G.J."/>
            <person name="Duchaussoy F."/>
            <person name="Gibon J."/>
            <person name="Kohler A."/>
            <person name="Lindquist E."/>
            <person name="Pereda V."/>
            <person name="Salamov A."/>
            <person name="Shapiro H.J."/>
            <person name="Wuyts J."/>
            <person name="Blaudez D."/>
            <person name="Buee M."/>
            <person name="Brokstein P."/>
            <person name="Canbaeck B."/>
            <person name="Cohen D."/>
            <person name="Courty P.E."/>
            <person name="Coutinho P.M."/>
            <person name="Delaruelle C."/>
            <person name="Detter J.C."/>
            <person name="Deveau A."/>
            <person name="DiFazio S."/>
            <person name="Duplessis S."/>
            <person name="Fraissinet-Tachet L."/>
            <person name="Lucic E."/>
            <person name="Frey-Klett P."/>
            <person name="Fourrey C."/>
            <person name="Feussner I."/>
            <person name="Gay G."/>
            <person name="Grimwood J."/>
            <person name="Hoegger P.J."/>
            <person name="Jain P."/>
            <person name="Kilaru S."/>
            <person name="Labbe J."/>
            <person name="Lin Y.C."/>
            <person name="Legue V."/>
            <person name="Le Tacon F."/>
            <person name="Marmeisse R."/>
            <person name="Melayah D."/>
            <person name="Montanini B."/>
            <person name="Muratet M."/>
            <person name="Nehls U."/>
            <person name="Niculita-Hirzel H."/>
            <person name="Oudot-Le Secq M.P."/>
            <person name="Peter M."/>
            <person name="Quesneville H."/>
            <person name="Rajashekar B."/>
            <person name="Reich M."/>
            <person name="Rouhier N."/>
            <person name="Schmutz J."/>
            <person name="Yin T."/>
            <person name="Chalot M."/>
            <person name="Henrissat B."/>
            <person name="Kuees U."/>
            <person name="Lucas S."/>
            <person name="Van de Peer Y."/>
            <person name="Podila G.K."/>
            <person name="Polle A."/>
            <person name="Pukkila P.J."/>
            <person name="Richardson P.M."/>
            <person name="Rouze P."/>
            <person name="Sanders I.R."/>
            <person name="Stajich J.E."/>
            <person name="Tunlid A."/>
            <person name="Tuskan G."/>
            <person name="Grigoriev I.V."/>
        </authorList>
    </citation>
    <scope>NUCLEOTIDE SEQUENCE [LARGE SCALE GENOMIC DNA]</scope>
    <source>
        <strain evidence="2">S238N-H82 / ATCC MYA-4686</strain>
    </source>
</reference>
<protein>
    <submittedName>
        <fullName evidence="1">Predicted protein</fullName>
    </submittedName>
</protein>
<dbReference type="HOGENOM" id="CLU_067840_0_0_1"/>
<dbReference type="EMBL" id="DS547125">
    <property type="protein sequence ID" value="EDR03293.1"/>
    <property type="molecule type" value="Genomic_DNA"/>
</dbReference>
<evidence type="ECO:0000313" key="2">
    <source>
        <dbReference type="Proteomes" id="UP000001194"/>
    </source>
</evidence>
<dbReference type="RefSeq" id="XP_001886089.1">
    <property type="nucleotide sequence ID" value="XM_001886054.1"/>
</dbReference>
<dbReference type="Proteomes" id="UP000001194">
    <property type="component" value="Unassembled WGS sequence"/>
</dbReference>
<dbReference type="GeneID" id="6081723"/>
<proteinExistence type="predicted"/>
<dbReference type="OrthoDB" id="3248548at2759"/>
<accession>B0DPY2</accession>
<name>B0DPY2_LACBS</name>
<gene>
    <name evidence="1" type="ORF">LACBIDRAFT_307360</name>
</gene>
<dbReference type="InParanoid" id="B0DPY2"/>
<dbReference type="AlphaFoldDB" id="B0DPY2"/>
<sequence length="312" mass="35024">MFEEAWQTEDVYQEWQVQRKEAARARIMDPYLVQIIGLFQGQVIDKPEQDILETEYTSGGKVENKIFMIGGILLVITKFNLEISLEDNVAQLFVEILGWYPAAAKVNKTVDLEDQHIYGLLTDLIDFHFYCYDPLAKEFAFDETLVVGITRDVAYTDMIPVGNKIFSVILTAYIEGLEAMTLKSIEMKEKGDVSSSPGSASIQQTWAQKAPSKPVPLQPHTHGRWWASTNCCWEVALQLAQQCCDKFKEPVKTVDGIQKNSTAALELLAKSVWSIPRASSLTGAAGPSSTEEIKDLAHHMVHTKYLNMINDS</sequence>
<organism evidence="2">
    <name type="scientific">Laccaria bicolor (strain S238N-H82 / ATCC MYA-4686)</name>
    <name type="common">Bicoloured deceiver</name>
    <name type="synonym">Laccaria laccata var. bicolor</name>
    <dbReference type="NCBI Taxonomy" id="486041"/>
    <lineage>
        <taxon>Eukaryota</taxon>
        <taxon>Fungi</taxon>
        <taxon>Dikarya</taxon>
        <taxon>Basidiomycota</taxon>
        <taxon>Agaricomycotina</taxon>
        <taxon>Agaricomycetes</taxon>
        <taxon>Agaricomycetidae</taxon>
        <taxon>Agaricales</taxon>
        <taxon>Agaricineae</taxon>
        <taxon>Hydnangiaceae</taxon>
        <taxon>Laccaria</taxon>
    </lineage>
</organism>
<evidence type="ECO:0000313" key="1">
    <source>
        <dbReference type="EMBL" id="EDR03293.1"/>
    </source>
</evidence>